<dbReference type="GO" id="GO:0003677">
    <property type="term" value="F:DNA binding"/>
    <property type="evidence" value="ECO:0007669"/>
    <property type="project" value="UniProtKB-KW"/>
</dbReference>
<name>A0A2S9DT51_PSECE</name>
<keyword evidence="2" id="KW-0805">Transcription regulation</keyword>
<evidence type="ECO:0000259" key="5">
    <source>
        <dbReference type="PROSITE" id="PS50931"/>
    </source>
</evidence>
<evidence type="ECO:0000313" key="7">
    <source>
        <dbReference type="Proteomes" id="UP000239458"/>
    </source>
</evidence>
<dbReference type="AlphaFoldDB" id="A0A2S9DT51"/>
<gene>
    <name evidence="6" type="ORF">CQ006_11235</name>
</gene>
<dbReference type="PANTHER" id="PTHR30579">
    <property type="entry name" value="TRANSCRIPTIONAL REGULATOR"/>
    <property type="match status" value="1"/>
</dbReference>
<keyword evidence="4" id="KW-0804">Transcription</keyword>
<proteinExistence type="inferred from homology"/>
<evidence type="ECO:0000256" key="4">
    <source>
        <dbReference type="ARBA" id="ARBA00023163"/>
    </source>
</evidence>
<dbReference type="InterPro" id="IPR000847">
    <property type="entry name" value="LysR_HTH_N"/>
</dbReference>
<dbReference type="FunFam" id="1.10.10.10:FF:000001">
    <property type="entry name" value="LysR family transcriptional regulator"/>
    <property type="match status" value="1"/>
</dbReference>
<evidence type="ECO:0000256" key="1">
    <source>
        <dbReference type="ARBA" id="ARBA00009437"/>
    </source>
</evidence>
<dbReference type="PROSITE" id="PS50931">
    <property type="entry name" value="HTH_LYSR"/>
    <property type="match status" value="1"/>
</dbReference>
<dbReference type="Gene3D" id="3.40.190.10">
    <property type="entry name" value="Periplasmic binding protein-like II"/>
    <property type="match status" value="2"/>
</dbReference>
<dbReference type="InterPro" id="IPR050176">
    <property type="entry name" value="LTTR"/>
</dbReference>
<evidence type="ECO:0000313" key="6">
    <source>
        <dbReference type="EMBL" id="PRC05764.1"/>
    </source>
</evidence>
<dbReference type="Gene3D" id="1.10.10.10">
    <property type="entry name" value="Winged helix-like DNA-binding domain superfamily/Winged helix DNA-binding domain"/>
    <property type="match status" value="1"/>
</dbReference>
<dbReference type="PANTHER" id="PTHR30579:SF7">
    <property type="entry name" value="HTH-TYPE TRANSCRIPTIONAL REGULATOR LRHA-RELATED"/>
    <property type="match status" value="1"/>
</dbReference>
<keyword evidence="3" id="KW-0238">DNA-binding</keyword>
<dbReference type="InterPro" id="IPR005119">
    <property type="entry name" value="LysR_subst-bd"/>
</dbReference>
<dbReference type="EMBL" id="PCQE01000014">
    <property type="protein sequence ID" value="PRC05764.1"/>
    <property type="molecule type" value="Genomic_DNA"/>
</dbReference>
<dbReference type="Pfam" id="PF00126">
    <property type="entry name" value="HTH_1"/>
    <property type="match status" value="1"/>
</dbReference>
<dbReference type="SUPFAM" id="SSF53850">
    <property type="entry name" value="Periplasmic binding protein-like II"/>
    <property type="match status" value="1"/>
</dbReference>
<comment type="similarity">
    <text evidence="1">Belongs to the LysR transcriptional regulatory family.</text>
</comment>
<evidence type="ECO:0000256" key="2">
    <source>
        <dbReference type="ARBA" id="ARBA00023015"/>
    </source>
</evidence>
<comment type="caution">
    <text evidence="6">The sequence shown here is derived from an EMBL/GenBank/DDBJ whole genome shotgun (WGS) entry which is preliminary data.</text>
</comment>
<dbReference type="Proteomes" id="UP000239458">
    <property type="component" value="Unassembled WGS sequence"/>
</dbReference>
<dbReference type="SUPFAM" id="SSF46785">
    <property type="entry name" value="Winged helix' DNA-binding domain"/>
    <property type="match status" value="1"/>
</dbReference>
<evidence type="ECO:0000256" key="3">
    <source>
        <dbReference type="ARBA" id="ARBA00023125"/>
    </source>
</evidence>
<dbReference type="GO" id="GO:0003700">
    <property type="term" value="F:DNA-binding transcription factor activity"/>
    <property type="evidence" value="ECO:0007669"/>
    <property type="project" value="InterPro"/>
</dbReference>
<feature type="domain" description="HTH lysR-type" evidence="5">
    <location>
        <begin position="61"/>
        <end position="118"/>
    </location>
</feature>
<dbReference type="InterPro" id="IPR036390">
    <property type="entry name" value="WH_DNA-bd_sf"/>
</dbReference>
<accession>A0A2S9DT51</accession>
<protein>
    <recommendedName>
        <fullName evidence="5">HTH lysR-type domain-containing protein</fullName>
    </recommendedName>
</protein>
<organism evidence="6 7">
    <name type="scientific">Pseudomonas cedrina</name>
    <dbReference type="NCBI Taxonomy" id="651740"/>
    <lineage>
        <taxon>Bacteria</taxon>
        <taxon>Pseudomonadati</taxon>
        <taxon>Pseudomonadota</taxon>
        <taxon>Gammaproteobacteria</taxon>
        <taxon>Pseudomonadales</taxon>
        <taxon>Pseudomonadaceae</taxon>
        <taxon>Pseudomonas</taxon>
    </lineage>
</organism>
<dbReference type="InterPro" id="IPR036388">
    <property type="entry name" value="WH-like_DNA-bd_sf"/>
</dbReference>
<reference evidence="6 7" key="1">
    <citation type="submission" date="2017-09" db="EMBL/GenBank/DDBJ databases">
        <title>Genomic, metabolic, and phenotypic characteristics of bacterial isolates from the natural microbiome of the model nematode Caenorhabditis elegans.</title>
        <authorList>
            <person name="Zimmermann J."/>
            <person name="Obeng N."/>
            <person name="Yang W."/>
            <person name="Obeng O."/>
            <person name="Kissoyan K."/>
            <person name="Pees B."/>
            <person name="Dirksen P."/>
            <person name="Hoppner M."/>
            <person name="Franke A."/>
            <person name="Rosenstiel P."/>
            <person name="Leippe M."/>
            <person name="Dierking K."/>
            <person name="Kaleta C."/>
            <person name="Schulenburg H."/>
        </authorList>
    </citation>
    <scope>NUCLEOTIDE SEQUENCE [LARGE SCALE GENOMIC DNA]</scope>
    <source>
        <strain evidence="6 7">MYb184</strain>
    </source>
</reference>
<sequence length="348" mass="39740">MPLTLDYWHRMTENSFIKHFLYIFIRKFSSCLPEQLVASEVLICHNRKTNFGRWRAMRVNLDVQSLRSFIKVGETKNFTRAAEALNLTQPAISQQVKRLEDLLGVELFARENRQVLLTLEGEKLLSYAKDIVNCNDKVGRLFERVEKRETIIVGMPEHFCERVLPKIISNMATHFPAIQMVVKVARSGLLLDAVSEGKIDLCLMIDELKKMDERPWHTLSVRWFAGDSADMIDKPHDIPLALFKPPCGFRSLAIRSLEECGIKWHCVYESEDLMSLRSAVQAGVGITLLPFVAQVSGLKSLEGVSRLPVLPQFAVVPRERAGWNPVYRSEVLELIRSVWISEYANASL</sequence>
<dbReference type="PRINTS" id="PR00039">
    <property type="entry name" value="HTHLYSR"/>
</dbReference>
<dbReference type="Pfam" id="PF03466">
    <property type="entry name" value="LysR_substrate"/>
    <property type="match status" value="1"/>
</dbReference>